<dbReference type="CDD" id="cd00158">
    <property type="entry name" value="RHOD"/>
    <property type="match status" value="1"/>
</dbReference>
<gene>
    <name evidence="2" type="ORF">CLV98_110130</name>
</gene>
<dbReference type="RefSeq" id="WP_109676241.1">
    <property type="nucleotide sequence ID" value="NZ_QGDT01000010.1"/>
</dbReference>
<dbReference type="AlphaFoldDB" id="A0A316AHT8"/>
<dbReference type="PROSITE" id="PS50206">
    <property type="entry name" value="RHODANESE_3"/>
    <property type="match status" value="1"/>
</dbReference>
<evidence type="ECO:0000313" key="2">
    <source>
        <dbReference type="EMBL" id="PWJ56819.1"/>
    </source>
</evidence>
<dbReference type="SUPFAM" id="SSF52821">
    <property type="entry name" value="Rhodanese/Cell cycle control phosphatase"/>
    <property type="match status" value="1"/>
</dbReference>
<organism evidence="2 3">
    <name type="scientific">Dyadobacter jejuensis</name>
    <dbReference type="NCBI Taxonomy" id="1082580"/>
    <lineage>
        <taxon>Bacteria</taxon>
        <taxon>Pseudomonadati</taxon>
        <taxon>Bacteroidota</taxon>
        <taxon>Cytophagia</taxon>
        <taxon>Cytophagales</taxon>
        <taxon>Spirosomataceae</taxon>
        <taxon>Dyadobacter</taxon>
    </lineage>
</organism>
<dbReference type="InterPro" id="IPR001763">
    <property type="entry name" value="Rhodanese-like_dom"/>
</dbReference>
<evidence type="ECO:0000313" key="3">
    <source>
        <dbReference type="Proteomes" id="UP000245880"/>
    </source>
</evidence>
<keyword evidence="2" id="KW-0808">Transferase</keyword>
<feature type="domain" description="Rhodanese" evidence="1">
    <location>
        <begin position="19"/>
        <end position="77"/>
    </location>
</feature>
<sequence>MIKNTYTDISLAEMKSLMLQPNTLVVDVREPWEFEEFNDGGINIPLSEIRNQRDRLEPYERIVVVCTNGVRSKIAAMDYCRVEAWLDKAIYHVKGGLLEAQ</sequence>
<dbReference type="Proteomes" id="UP000245880">
    <property type="component" value="Unassembled WGS sequence"/>
</dbReference>
<dbReference type="PANTHER" id="PTHR43031">
    <property type="entry name" value="FAD-DEPENDENT OXIDOREDUCTASE"/>
    <property type="match status" value="1"/>
</dbReference>
<keyword evidence="3" id="KW-1185">Reference proteome</keyword>
<dbReference type="Gene3D" id="3.40.250.10">
    <property type="entry name" value="Rhodanese-like domain"/>
    <property type="match status" value="1"/>
</dbReference>
<name>A0A316AHT8_9BACT</name>
<evidence type="ECO:0000259" key="1">
    <source>
        <dbReference type="PROSITE" id="PS50206"/>
    </source>
</evidence>
<dbReference type="InterPro" id="IPR036873">
    <property type="entry name" value="Rhodanese-like_dom_sf"/>
</dbReference>
<proteinExistence type="predicted"/>
<dbReference type="Pfam" id="PF00581">
    <property type="entry name" value="Rhodanese"/>
    <property type="match status" value="1"/>
</dbReference>
<dbReference type="GO" id="GO:0016740">
    <property type="term" value="F:transferase activity"/>
    <property type="evidence" value="ECO:0007669"/>
    <property type="project" value="UniProtKB-KW"/>
</dbReference>
<dbReference type="InterPro" id="IPR050229">
    <property type="entry name" value="GlpE_sulfurtransferase"/>
</dbReference>
<comment type="caution">
    <text evidence="2">The sequence shown here is derived from an EMBL/GenBank/DDBJ whole genome shotgun (WGS) entry which is preliminary data.</text>
</comment>
<dbReference type="EMBL" id="QGDT01000010">
    <property type="protein sequence ID" value="PWJ56819.1"/>
    <property type="molecule type" value="Genomic_DNA"/>
</dbReference>
<protein>
    <submittedName>
        <fullName evidence="2">Rhodanese-related sulfurtransferase</fullName>
    </submittedName>
</protein>
<accession>A0A316AHT8</accession>
<dbReference type="PANTHER" id="PTHR43031:SF17">
    <property type="entry name" value="SULFURTRANSFERASE YTWF-RELATED"/>
    <property type="match status" value="1"/>
</dbReference>
<dbReference type="OrthoDB" id="9808735at2"/>
<reference evidence="2 3" key="1">
    <citation type="submission" date="2018-03" db="EMBL/GenBank/DDBJ databases">
        <title>Genomic Encyclopedia of Archaeal and Bacterial Type Strains, Phase II (KMG-II): from individual species to whole genera.</title>
        <authorList>
            <person name="Goeker M."/>
        </authorList>
    </citation>
    <scope>NUCLEOTIDE SEQUENCE [LARGE SCALE GENOMIC DNA]</scope>
    <source>
        <strain evidence="2 3">DSM 100346</strain>
    </source>
</reference>